<dbReference type="InterPro" id="IPR003156">
    <property type="entry name" value="DHHA1_dom"/>
</dbReference>
<sequence length="319" mass="35426">MKTIDKFVQEVRKSKKIAVISHKKPDGDAASSLIALALILNKMGKQVIAFTKTDIHENFPFLPGLLFTREDLNPEEFDLIILLDYNVLMRGEFDKELLGSKTPFFVIDHHPPHLDSEIESAYIDTTAASTTEVLYDVARMLDIGIDRQIATCLLTGLVTDTNSFQNQNTTTKTLQIASDLLNFGGNLQKIVRSTYKVKPVKNWQVLGRALTGLRSIPKYGLAYTVLTNDDLKKYEASKSETEEISNFLILTLKDAKIIMVLIEEEPGFIKVSMRTRDPKINLTEIAKVFGGGGHRGASGFSINGSFSRAAESVPDIINS</sequence>
<reference evidence="3 4" key="1">
    <citation type="journal article" date="2015" name="Nature">
        <title>rRNA introns, odd ribosomes, and small enigmatic genomes across a large radiation of phyla.</title>
        <authorList>
            <person name="Brown C.T."/>
            <person name="Hug L.A."/>
            <person name="Thomas B.C."/>
            <person name="Sharon I."/>
            <person name="Castelle C.J."/>
            <person name="Singh A."/>
            <person name="Wilkins M.J."/>
            <person name="Williams K.H."/>
            <person name="Banfield J.F."/>
        </authorList>
    </citation>
    <scope>NUCLEOTIDE SEQUENCE [LARGE SCALE GENOMIC DNA]</scope>
</reference>
<proteinExistence type="predicted"/>
<protein>
    <submittedName>
        <fullName evidence="3">MgpA protein</fullName>
    </submittedName>
</protein>
<dbReference type="Gene3D" id="3.10.310.30">
    <property type="match status" value="1"/>
</dbReference>
<dbReference type="EMBL" id="LCBL01000001">
    <property type="protein sequence ID" value="KKS09636.1"/>
    <property type="molecule type" value="Genomic_DNA"/>
</dbReference>
<dbReference type="AlphaFoldDB" id="A0A0G0YJE6"/>
<organism evidence="3 4">
    <name type="scientific">candidate division CPR2 bacterium GW2011_GWC1_41_48</name>
    <dbReference type="NCBI Taxonomy" id="1618344"/>
    <lineage>
        <taxon>Bacteria</taxon>
        <taxon>Bacteria division CPR2</taxon>
    </lineage>
</organism>
<dbReference type="InterPro" id="IPR038763">
    <property type="entry name" value="DHH_sf"/>
</dbReference>
<dbReference type="Proteomes" id="UP000033869">
    <property type="component" value="Unassembled WGS sequence"/>
</dbReference>
<name>A0A0G0YJE6_UNCC2</name>
<comment type="caution">
    <text evidence="3">The sequence shown here is derived from an EMBL/GenBank/DDBJ whole genome shotgun (WGS) entry which is preliminary data.</text>
</comment>
<gene>
    <name evidence="3" type="ORF">UU65_C0001G0041</name>
</gene>
<dbReference type="InterPro" id="IPR051319">
    <property type="entry name" value="Oligoribo/pAp-PDE_c-di-AMP_PDE"/>
</dbReference>
<accession>A0A0G0YJE6</accession>
<dbReference type="PANTHER" id="PTHR47618">
    <property type="entry name" value="BIFUNCTIONAL OLIGORIBONUCLEASE AND PAP PHOSPHATASE NRNA"/>
    <property type="match status" value="1"/>
</dbReference>
<evidence type="ECO:0000259" key="1">
    <source>
        <dbReference type="Pfam" id="PF01368"/>
    </source>
</evidence>
<dbReference type="Pfam" id="PF01368">
    <property type="entry name" value="DHH"/>
    <property type="match status" value="1"/>
</dbReference>
<dbReference type="Gene3D" id="3.90.1640.10">
    <property type="entry name" value="inorganic pyrophosphatase (n-terminal core)"/>
    <property type="match status" value="1"/>
</dbReference>
<evidence type="ECO:0000313" key="4">
    <source>
        <dbReference type="Proteomes" id="UP000033869"/>
    </source>
</evidence>
<feature type="domain" description="DHHA1" evidence="2">
    <location>
        <begin position="234"/>
        <end position="315"/>
    </location>
</feature>
<dbReference type="SUPFAM" id="SSF64182">
    <property type="entry name" value="DHH phosphoesterases"/>
    <property type="match status" value="1"/>
</dbReference>
<dbReference type="Pfam" id="PF02272">
    <property type="entry name" value="DHHA1"/>
    <property type="match status" value="1"/>
</dbReference>
<evidence type="ECO:0000313" key="3">
    <source>
        <dbReference type="EMBL" id="KKS09636.1"/>
    </source>
</evidence>
<dbReference type="PANTHER" id="PTHR47618:SF1">
    <property type="entry name" value="BIFUNCTIONAL OLIGORIBONUCLEASE AND PAP PHOSPHATASE NRNA"/>
    <property type="match status" value="1"/>
</dbReference>
<feature type="domain" description="DDH" evidence="1">
    <location>
        <begin position="16"/>
        <end position="156"/>
    </location>
</feature>
<dbReference type="InterPro" id="IPR001667">
    <property type="entry name" value="DDH_dom"/>
</dbReference>
<evidence type="ECO:0000259" key="2">
    <source>
        <dbReference type="Pfam" id="PF02272"/>
    </source>
</evidence>
<dbReference type="GO" id="GO:0003676">
    <property type="term" value="F:nucleic acid binding"/>
    <property type="evidence" value="ECO:0007669"/>
    <property type="project" value="InterPro"/>
</dbReference>